<dbReference type="InterPro" id="IPR050568">
    <property type="entry name" value="Transcr_DNA_Rep_Reg"/>
</dbReference>
<dbReference type="InterPro" id="IPR012340">
    <property type="entry name" value="NA-bd_OB-fold"/>
</dbReference>
<comment type="subcellular location">
    <subcellularLocation>
        <location evidence="1">Nucleus</location>
    </subcellularLocation>
</comment>
<dbReference type="AlphaFoldDB" id="A0A2U1NFX3"/>
<gene>
    <name evidence="3" type="ORF">CTI12_AA153950</name>
</gene>
<accession>A0A2U1NFX3</accession>
<evidence type="ECO:0000256" key="2">
    <source>
        <dbReference type="ARBA" id="ARBA00023242"/>
    </source>
</evidence>
<keyword evidence="2" id="KW-0539">Nucleus</keyword>
<dbReference type="Gene3D" id="1.10.20.10">
    <property type="entry name" value="Histone, subunit A"/>
    <property type="match status" value="1"/>
</dbReference>
<dbReference type="EMBL" id="PKPP01002907">
    <property type="protein sequence ID" value="PWA72414.1"/>
    <property type="molecule type" value="Genomic_DNA"/>
</dbReference>
<dbReference type="PANTHER" id="PTHR10252:SF106">
    <property type="entry name" value="NUCLEAR TRANSCRIPTION FACTOR Y SUBUNIT C-3-RELATED"/>
    <property type="match status" value="1"/>
</dbReference>
<comment type="caution">
    <text evidence="3">The sequence shown here is derived from an EMBL/GenBank/DDBJ whole genome shotgun (WGS) entry which is preliminary data.</text>
</comment>
<sequence length="327" mass="35765">MVSVALETWVESESLIFLMKVGDVSKCQSEFFLNANKDYVVAEHQALLNASNCSPQAIDQDRFHSVRLLVIETKVIDVFGDSVRLYDVSDKVNPTSNKKLGNCQIALQIGTSVFLPTATYMMFHEKLAMDGMSLKHGKNCRAVTVSTVLYSDGRHVVREQSAVGTQDHVLCIPSTVSTVAATNEALSIKNQKTISAVPVQPATEDCLQLKNQSLPLAIIKKIMKVDEDVIMISAEAPIVFARAFPRGDIKEEVITSMPTVNVPVGGPSDTFPYYYIAPQHSPPSGSLGMISNKPMMDPGLYAQQPPSYMCPAMWPQPPMQPQSPSDS</sequence>
<proteinExistence type="predicted"/>
<dbReference type="PANTHER" id="PTHR10252">
    <property type="entry name" value="HISTONE-LIKE TRANSCRIPTION FACTOR CCAAT-RELATED"/>
    <property type="match status" value="1"/>
</dbReference>
<name>A0A2U1NFX3_ARTAN</name>
<dbReference type="OrthoDB" id="1721157at2759"/>
<organism evidence="3 4">
    <name type="scientific">Artemisia annua</name>
    <name type="common">Sweet wormwood</name>
    <dbReference type="NCBI Taxonomy" id="35608"/>
    <lineage>
        <taxon>Eukaryota</taxon>
        <taxon>Viridiplantae</taxon>
        <taxon>Streptophyta</taxon>
        <taxon>Embryophyta</taxon>
        <taxon>Tracheophyta</taxon>
        <taxon>Spermatophyta</taxon>
        <taxon>Magnoliopsida</taxon>
        <taxon>eudicotyledons</taxon>
        <taxon>Gunneridae</taxon>
        <taxon>Pentapetalae</taxon>
        <taxon>asterids</taxon>
        <taxon>campanulids</taxon>
        <taxon>Asterales</taxon>
        <taxon>Asteraceae</taxon>
        <taxon>Asteroideae</taxon>
        <taxon>Anthemideae</taxon>
        <taxon>Artemisiinae</taxon>
        <taxon>Artemisia</taxon>
    </lineage>
</organism>
<dbReference type="SUPFAM" id="SSF50249">
    <property type="entry name" value="Nucleic acid-binding proteins"/>
    <property type="match status" value="1"/>
</dbReference>
<dbReference type="GO" id="GO:0000981">
    <property type="term" value="F:DNA-binding transcription factor activity, RNA polymerase II-specific"/>
    <property type="evidence" value="ECO:0007669"/>
    <property type="project" value="TreeGrafter"/>
</dbReference>
<evidence type="ECO:0000313" key="3">
    <source>
        <dbReference type="EMBL" id="PWA72414.1"/>
    </source>
</evidence>
<dbReference type="GO" id="GO:0005634">
    <property type="term" value="C:nucleus"/>
    <property type="evidence" value="ECO:0007669"/>
    <property type="project" value="UniProtKB-SubCell"/>
</dbReference>
<reference evidence="3 4" key="1">
    <citation type="journal article" date="2018" name="Mol. Plant">
        <title>The genome of Artemisia annua provides insight into the evolution of Asteraceae family and artemisinin biosynthesis.</title>
        <authorList>
            <person name="Shen Q."/>
            <person name="Zhang L."/>
            <person name="Liao Z."/>
            <person name="Wang S."/>
            <person name="Yan T."/>
            <person name="Shi P."/>
            <person name="Liu M."/>
            <person name="Fu X."/>
            <person name="Pan Q."/>
            <person name="Wang Y."/>
            <person name="Lv Z."/>
            <person name="Lu X."/>
            <person name="Zhang F."/>
            <person name="Jiang W."/>
            <person name="Ma Y."/>
            <person name="Chen M."/>
            <person name="Hao X."/>
            <person name="Li L."/>
            <person name="Tang Y."/>
            <person name="Lv G."/>
            <person name="Zhou Y."/>
            <person name="Sun X."/>
            <person name="Brodelius P.E."/>
            <person name="Rose J.K.C."/>
            <person name="Tang K."/>
        </authorList>
    </citation>
    <scope>NUCLEOTIDE SEQUENCE [LARGE SCALE GENOMIC DNA]</scope>
    <source>
        <strain evidence="4">cv. Huhao1</strain>
        <tissue evidence="3">Leaf</tissue>
    </source>
</reference>
<dbReference type="GO" id="GO:0046982">
    <property type="term" value="F:protein heterodimerization activity"/>
    <property type="evidence" value="ECO:0007669"/>
    <property type="project" value="InterPro"/>
</dbReference>
<keyword evidence="4" id="KW-1185">Reference proteome</keyword>
<dbReference type="STRING" id="35608.A0A2U1NFX3"/>
<evidence type="ECO:0000256" key="1">
    <source>
        <dbReference type="ARBA" id="ARBA00004123"/>
    </source>
</evidence>
<dbReference type="Proteomes" id="UP000245207">
    <property type="component" value="Unassembled WGS sequence"/>
</dbReference>
<dbReference type="GO" id="GO:0000978">
    <property type="term" value="F:RNA polymerase II cis-regulatory region sequence-specific DNA binding"/>
    <property type="evidence" value="ECO:0007669"/>
    <property type="project" value="TreeGrafter"/>
</dbReference>
<protein>
    <submittedName>
        <fullName evidence="3">Histone-fold protein</fullName>
    </submittedName>
</protein>
<dbReference type="SUPFAM" id="SSF47113">
    <property type="entry name" value="Histone-fold"/>
    <property type="match status" value="1"/>
</dbReference>
<dbReference type="InterPro" id="IPR009072">
    <property type="entry name" value="Histone-fold"/>
</dbReference>
<evidence type="ECO:0000313" key="4">
    <source>
        <dbReference type="Proteomes" id="UP000245207"/>
    </source>
</evidence>